<name>A0A2H0RAB8_UNCKA</name>
<evidence type="ECO:0000313" key="7">
    <source>
        <dbReference type="Proteomes" id="UP000230214"/>
    </source>
</evidence>
<dbReference type="InterPro" id="IPR028909">
    <property type="entry name" value="bL21-like"/>
</dbReference>
<feature type="domain" description="RNA polymerase alpha subunit C-terminal" evidence="5">
    <location>
        <begin position="128"/>
        <end position="185"/>
    </location>
</feature>
<dbReference type="NCBIfam" id="TIGR00061">
    <property type="entry name" value="L21"/>
    <property type="match status" value="1"/>
</dbReference>
<comment type="similarity">
    <text evidence="4">Belongs to the bacterial ribosomal protein bL21 family.</text>
</comment>
<dbReference type="InterPro" id="IPR036164">
    <property type="entry name" value="bL21-like_sf"/>
</dbReference>
<evidence type="ECO:0000313" key="6">
    <source>
        <dbReference type="EMBL" id="PIR42974.1"/>
    </source>
</evidence>
<comment type="function">
    <text evidence="4">This protein binds to 23S rRNA in the presence of protein L20.</text>
</comment>
<dbReference type="GO" id="GO:0006351">
    <property type="term" value="P:DNA-templated transcription"/>
    <property type="evidence" value="ECO:0007669"/>
    <property type="project" value="InterPro"/>
</dbReference>
<dbReference type="InterPro" id="IPR011260">
    <property type="entry name" value="RNAP_asu_C"/>
</dbReference>
<protein>
    <recommendedName>
        <fullName evidence="3 4">50S ribosomal protein L21</fullName>
    </recommendedName>
</protein>
<dbReference type="Pfam" id="PF03118">
    <property type="entry name" value="RNA_pol_A_CTD"/>
    <property type="match status" value="1"/>
</dbReference>
<dbReference type="GO" id="GO:0019843">
    <property type="term" value="F:rRNA binding"/>
    <property type="evidence" value="ECO:0007669"/>
    <property type="project" value="UniProtKB-KW"/>
</dbReference>
<evidence type="ECO:0000259" key="5">
    <source>
        <dbReference type="Pfam" id="PF03118"/>
    </source>
</evidence>
<keyword evidence="4" id="KW-0699">rRNA-binding</keyword>
<evidence type="ECO:0000256" key="4">
    <source>
        <dbReference type="RuleBase" id="RU000562"/>
    </source>
</evidence>
<sequence>MKYAVIQIKGKQYFVEEGDKIKTPQMLEGDTVSVLLLKNEDKLVIGDPLVKKGGVELSHLSDKRIKTEVRRYRSKVRYRKNKSHSQVYSLLQVKNISDSLDKSVVLVMKDAKKEVKKVQKTGVEKVLKTEKKESLDSLKLSTRVLNSLESAHLTVDKISKMSVEDLQKVEGIGEKSAKEIVKKLKTLNK</sequence>
<dbReference type="GO" id="GO:0003735">
    <property type="term" value="F:structural constituent of ribosome"/>
    <property type="evidence" value="ECO:0007669"/>
    <property type="project" value="InterPro"/>
</dbReference>
<dbReference type="Gene3D" id="1.10.150.20">
    <property type="entry name" value="5' to 3' exonuclease, C-terminal subdomain"/>
    <property type="match status" value="1"/>
</dbReference>
<dbReference type="EMBL" id="PCXU01000044">
    <property type="protein sequence ID" value="PIR42974.1"/>
    <property type="molecule type" value="Genomic_DNA"/>
</dbReference>
<dbReference type="GO" id="GO:0003899">
    <property type="term" value="F:DNA-directed RNA polymerase activity"/>
    <property type="evidence" value="ECO:0007669"/>
    <property type="project" value="InterPro"/>
</dbReference>
<comment type="caution">
    <text evidence="6">The sequence shown here is derived from an EMBL/GenBank/DDBJ whole genome shotgun (WGS) entry which is preliminary data.</text>
</comment>
<evidence type="ECO:0000256" key="1">
    <source>
        <dbReference type="ARBA" id="ARBA00022980"/>
    </source>
</evidence>
<evidence type="ECO:0000256" key="2">
    <source>
        <dbReference type="ARBA" id="ARBA00023274"/>
    </source>
</evidence>
<dbReference type="Proteomes" id="UP000230214">
    <property type="component" value="Unassembled WGS sequence"/>
</dbReference>
<dbReference type="AlphaFoldDB" id="A0A2H0RAB8"/>
<dbReference type="InterPro" id="IPR001787">
    <property type="entry name" value="Ribosomal_bL21"/>
</dbReference>
<gene>
    <name evidence="6" type="primary">rplU</name>
    <name evidence="6" type="ORF">COV24_04950</name>
</gene>
<keyword evidence="2 4" id="KW-0687">Ribonucleoprotein</keyword>
<organism evidence="6 7">
    <name type="scientific">candidate division WWE3 bacterium CG10_big_fil_rev_8_21_14_0_10_32_10</name>
    <dbReference type="NCBI Taxonomy" id="1975090"/>
    <lineage>
        <taxon>Bacteria</taxon>
        <taxon>Katanobacteria</taxon>
    </lineage>
</organism>
<dbReference type="Pfam" id="PF00829">
    <property type="entry name" value="Ribosomal_L21p"/>
    <property type="match status" value="1"/>
</dbReference>
<dbReference type="GO" id="GO:0003677">
    <property type="term" value="F:DNA binding"/>
    <property type="evidence" value="ECO:0007669"/>
    <property type="project" value="InterPro"/>
</dbReference>
<dbReference type="GO" id="GO:1990904">
    <property type="term" value="C:ribonucleoprotein complex"/>
    <property type="evidence" value="ECO:0007669"/>
    <property type="project" value="UniProtKB-KW"/>
</dbReference>
<dbReference type="GO" id="GO:0005840">
    <property type="term" value="C:ribosome"/>
    <property type="evidence" value="ECO:0007669"/>
    <property type="project" value="UniProtKB-KW"/>
</dbReference>
<dbReference type="GO" id="GO:0006412">
    <property type="term" value="P:translation"/>
    <property type="evidence" value="ECO:0007669"/>
    <property type="project" value="InterPro"/>
</dbReference>
<proteinExistence type="inferred from homology"/>
<keyword evidence="1 4" id="KW-0689">Ribosomal protein</keyword>
<keyword evidence="4" id="KW-0694">RNA-binding</keyword>
<reference evidence="6 7" key="1">
    <citation type="submission" date="2017-09" db="EMBL/GenBank/DDBJ databases">
        <title>Depth-based differentiation of microbial function through sediment-hosted aquifers and enrichment of novel symbionts in the deep terrestrial subsurface.</title>
        <authorList>
            <person name="Probst A.J."/>
            <person name="Ladd B."/>
            <person name="Jarett J.K."/>
            <person name="Geller-Mcgrath D.E."/>
            <person name="Sieber C.M."/>
            <person name="Emerson J.B."/>
            <person name="Anantharaman K."/>
            <person name="Thomas B.C."/>
            <person name="Malmstrom R."/>
            <person name="Stieglmeier M."/>
            <person name="Klingl A."/>
            <person name="Woyke T."/>
            <person name="Ryan C.M."/>
            <person name="Banfield J.F."/>
        </authorList>
    </citation>
    <scope>NUCLEOTIDE SEQUENCE [LARGE SCALE GENOMIC DNA]</scope>
    <source>
        <strain evidence="6">CG10_big_fil_rev_8_21_14_0_10_32_10</strain>
    </source>
</reference>
<dbReference type="GO" id="GO:0005737">
    <property type="term" value="C:cytoplasm"/>
    <property type="evidence" value="ECO:0007669"/>
    <property type="project" value="UniProtKB-ARBA"/>
</dbReference>
<evidence type="ECO:0000256" key="3">
    <source>
        <dbReference type="ARBA" id="ARBA00035483"/>
    </source>
</evidence>
<dbReference type="SUPFAM" id="SSF141091">
    <property type="entry name" value="L21p-like"/>
    <property type="match status" value="1"/>
</dbReference>
<accession>A0A2H0RAB8</accession>
<dbReference type="SUPFAM" id="SSF47789">
    <property type="entry name" value="C-terminal domain of RNA polymerase alpha subunit"/>
    <property type="match status" value="1"/>
</dbReference>